<dbReference type="GO" id="GO:0005930">
    <property type="term" value="C:axoneme"/>
    <property type="evidence" value="ECO:0007669"/>
    <property type="project" value="UniProtKB-SubCell"/>
</dbReference>
<name>A0A0D2MJQ9_9CHLO</name>
<feature type="region of interest" description="Disordered" evidence="2">
    <location>
        <begin position="256"/>
        <end position="362"/>
    </location>
</feature>
<keyword evidence="5" id="KW-1185">Reference proteome</keyword>
<protein>
    <submittedName>
        <fullName evidence="4">Uncharacterized protein</fullName>
    </submittedName>
</protein>
<dbReference type="EMBL" id="KK103656">
    <property type="protein sequence ID" value="KIY95170.1"/>
    <property type="molecule type" value="Genomic_DNA"/>
</dbReference>
<feature type="compositionally biased region" description="Pro residues" evidence="2">
    <location>
        <begin position="258"/>
        <end position="269"/>
    </location>
</feature>
<evidence type="ECO:0000256" key="2">
    <source>
        <dbReference type="SAM" id="MobiDB-lite"/>
    </source>
</evidence>
<dbReference type="InterPro" id="IPR032675">
    <property type="entry name" value="LRR_dom_sf"/>
</dbReference>
<evidence type="ECO:0000313" key="5">
    <source>
        <dbReference type="Proteomes" id="UP000054498"/>
    </source>
</evidence>
<feature type="compositionally biased region" description="Low complexity" evidence="2">
    <location>
        <begin position="329"/>
        <end position="339"/>
    </location>
</feature>
<keyword evidence="3" id="KW-0812">Transmembrane</keyword>
<evidence type="ECO:0000256" key="1">
    <source>
        <dbReference type="ARBA" id="ARBA00004430"/>
    </source>
</evidence>
<dbReference type="OrthoDB" id="442066at2759"/>
<feature type="compositionally biased region" description="Basic and acidic residues" evidence="2">
    <location>
        <begin position="352"/>
        <end position="362"/>
    </location>
</feature>
<dbReference type="RefSeq" id="XP_013894190.1">
    <property type="nucleotide sequence ID" value="XM_014038736.1"/>
</dbReference>
<proteinExistence type="predicted"/>
<dbReference type="KEGG" id="mng:MNEG_12792"/>
<gene>
    <name evidence="4" type="ORF">MNEG_12792</name>
</gene>
<evidence type="ECO:0000256" key="3">
    <source>
        <dbReference type="SAM" id="Phobius"/>
    </source>
</evidence>
<dbReference type="AlphaFoldDB" id="A0A0D2MJQ9"/>
<dbReference type="InterPro" id="IPR050994">
    <property type="entry name" value="At_inactive_RLKs"/>
</dbReference>
<comment type="subcellular location">
    <subcellularLocation>
        <location evidence="1">Cytoplasm</location>
        <location evidence="1">Cytoskeleton</location>
        <location evidence="1">Cilium axoneme</location>
    </subcellularLocation>
</comment>
<keyword evidence="3" id="KW-0472">Membrane</keyword>
<reference evidence="4 5" key="1">
    <citation type="journal article" date="2013" name="BMC Genomics">
        <title>Reconstruction of the lipid metabolism for the microalga Monoraphidium neglectum from its genome sequence reveals characteristics suitable for biofuel production.</title>
        <authorList>
            <person name="Bogen C."/>
            <person name="Al-Dilaimi A."/>
            <person name="Albersmeier A."/>
            <person name="Wichmann J."/>
            <person name="Grundmann M."/>
            <person name="Rupp O."/>
            <person name="Lauersen K.J."/>
            <person name="Blifernez-Klassen O."/>
            <person name="Kalinowski J."/>
            <person name="Goesmann A."/>
            <person name="Mussgnug J.H."/>
            <person name="Kruse O."/>
        </authorList>
    </citation>
    <scope>NUCLEOTIDE SEQUENCE [LARGE SCALE GENOMIC DNA]</scope>
    <source>
        <strain evidence="4 5">SAG 48.87</strain>
    </source>
</reference>
<keyword evidence="3" id="KW-1133">Transmembrane helix</keyword>
<organism evidence="4 5">
    <name type="scientific">Monoraphidium neglectum</name>
    <dbReference type="NCBI Taxonomy" id="145388"/>
    <lineage>
        <taxon>Eukaryota</taxon>
        <taxon>Viridiplantae</taxon>
        <taxon>Chlorophyta</taxon>
        <taxon>core chlorophytes</taxon>
        <taxon>Chlorophyceae</taxon>
        <taxon>CS clade</taxon>
        <taxon>Sphaeropleales</taxon>
        <taxon>Selenastraceae</taxon>
        <taxon>Monoraphidium</taxon>
    </lineage>
</organism>
<sequence length="362" mass="36400">MLEFIDLSNNRLVAGLPAFAGNLAPGQRVGAYFDVSDNMLSGSVPAGLSNLAVFNPKVAALYPTRAAPNGSPAKAFDISGNLLSGPVPPFLWTLLPAAAAAACPPSPGALYCPNMRVGLRGPHQALTCPPAPPAPPQSFLSDQELAMRQLLVSCTDPVTGDLMELVSVVTGRPRSLKDASNGVASTFDDGIVVPLVGTLAPPRPGGGASKLPAGAVAGIVIGVIAAVGIVGGAGFVLGKRWHAATMARRWEKFRDEPLPAPRAAPPARPPLRSVGGPDGSNLPRSGGGGGVNGGPPRTTSGGPAAAATRNGRSPDGVALSSYPSGGRGARPASGSGAAPQPTSQSRPVLTPDLRKIFDNNAI</sequence>
<dbReference type="PANTHER" id="PTHR48010">
    <property type="entry name" value="OS05G0588300 PROTEIN"/>
    <property type="match status" value="1"/>
</dbReference>
<dbReference type="PANTHER" id="PTHR48010:SF58">
    <property type="entry name" value="RECEPTOR PROTEIN KINASE-LIKE PROTEIN ZAR1"/>
    <property type="match status" value="1"/>
</dbReference>
<dbReference type="GeneID" id="25730190"/>
<feature type="transmembrane region" description="Helical" evidence="3">
    <location>
        <begin position="211"/>
        <end position="238"/>
    </location>
</feature>
<dbReference type="Proteomes" id="UP000054498">
    <property type="component" value="Unassembled WGS sequence"/>
</dbReference>
<dbReference type="Gene3D" id="3.80.10.10">
    <property type="entry name" value="Ribonuclease Inhibitor"/>
    <property type="match status" value="1"/>
</dbReference>
<dbReference type="InterPro" id="IPR001611">
    <property type="entry name" value="Leu-rich_rpt"/>
</dbReference>
<dbReference type="STRING" id="145388.A0A0D2MJQ9"/>
<dbReference type="Pfam" id="PF00560">
    <property type="entry name" value="LRR_1"/>
    <property type="match status" value="1"/>
</dbReference>
<accession>A0A0D2MJQ9</accession>
<evidence type="ECO:0000313" key="4">
    <source>
        <dbReference type="EMBL" id="KIY95170.1"/>
    </source>
</evidence>